<name>A0A4Y6V4G6_SACBS</name>
<evidence type="ECO:0000313" key="15">
    <source>
        <dbReference type="Proteomes" id="UP000316968"/>
    </source>
</evidence>
<feature type="transmembrane region" description="Helical" evidence="12">
    <location>
        <begin position="75"/>
        <end position="102"/>
    </location>
</feature>
<feature type="binding site" evidence="11">
    <location>
        <position position="282"/>
    </location>
    <ligand>
        <name>Mn(2+)</name>
        <dbReference type="ChEBI" id="CHEBI:29035"/>
    </ligand>
</feature>
<keyword evidence="10" id="KW-0479">Metal-binding</keyword>
<dbReference type="PANTHER" id="PTHR47371">
    <property type="entry name" value="LIPOTEICHOIC ACID SYNTHASE"/>
    <property type="match status" value="1"/>
</dbReference>
<evidence type="ECO:0000256" key="1">
    <source>
        <dbReference type="ARBA" id="ARBA00004651"/>
    </source>
</evidence>
<sequence length="662" mass="73427">MNITPTPSRTSRRPDKAFLIVFGLLFVKLLLLRWFFFAEFELGGLVIDLSTALALTCLLELLVPRRWRAGTAWTANLVLSLFFFAAAVYHSYFGSVPTYVVLGSLGQVPEVGNMVGGLIKPAYFLFFADLLYLAGRTAARFVRRKRSRSGLSFGGRGTPLTWGETATRMSRIAVSALLIVCLLLSGIWISRSSAISNEIVRAENVGFFNYQVSTAIDKRKEREFLASTSPEEIAAQVKSLQQSFPYTDQAGSAPNGAASAQPGKPALFGAAQGKNVIVVQMESFQNFVLGYELDGREVTPNLNKLAKRSFYFPNIFQQIGPGNTSDAEFISNTSIYPTAQIAMSTGYGDREIPSSPRLLEQKGYKTATFQINSATFWDRNQLYPALGFQQYYDKPNYKNDRFNNFGASDEEMYRVGLEKIDEMRADGSPFYAQFVTTSSHAPFDVPEGFPQFGIPERLQGTQLGNYLNAQHYTDYALGELIQSLKDKGLWEDTLLLVYGDHGGLSTAENDPAWVSSMLGIPYDVNASRFNIPLLIHVPGKEQGEEIELAGGQMDFVPTLMNLLGISLDQENHTVFGRDLLNTDRNVVGIRYYLPTGSFVGDGVLFVPGEGFEDGTAISLDTHEPVTDLEPYREDYEYILQLMKLSDDYMKILPKRGLPGIGA</sequence>
<proteinExistence type="inferred from homology"/>
<dbReference type="EMBL" id="CP041217">
    <property type="protein sequence ID" value="QDH23175.1"/>
    <property type="molecule type" value="Genomic_DNA"/>
</dbReference>
<dbReference type="SUPFAM" id="SSF53649">
    <property type="entry name" value="Alkaline phosphatase-like"/>
    <property type="match status" value="1"/>
</dbReference>
<keyword evidence="7 8" id="KW-0472">Membrane</keyword>
<dbReference type="Gene3D" id="3.30.1120.170">
    <property type="match status" value="1"/>
</dbReference>
<accession>A0A4Y6V4G6</accession>
<dbReference type="GO" id="GO:0005886">
    <property type="term" value="C:plasma membrane"/>
    <property type="evidence" value="ECO:0007669"/>
    <property type="project" value="UniProtKB-SubCell"/>
</dbReference>
<feature type="binding site" evidence="11">
    <location>
        <position position="324"/>
    </location>
    <ligand>
        <name>Mn(2+)</name>
        <dbReference type="ChEBI" id="CHEBI:29035"/>
    </ligand>
</feature>
<feature type="transmembrane region" description="Helical" evidence="12">
    <location>
        <begin position="172"/>
        <end position="189"/>
    </location>
</feature>
<dbReference type="CDD" id="cd16015">
    <property type="entry name" value="LTA_synthase"/>
    <property type="match status" value="1"/>
</dbReference>
<dbReference type="GO" id="GO:0046872">
    <property type="term" value="F:metal ion binding"/>
    <property type="evidence" value="ECO:0007669"/>
    <property type="project" value="UniProtKB-KW"/>
</dbReference>
<evidence type="ECO:0000256" key="6">
    <source>
        <dbReference type="ARBA" id="ARBA00022989"/>
    </source>
</evidence>
<dbReference type="AlphaFoldDB" id="A0A4Y6V4G6"/>
<evidence type="ECO:0000313" key="14">
    <source>
        <dbReference type="EMBL" id="QDH23175.1"/>
    </source>
</evidence>
<dbReference type="Gene3D" id="3.40.720.10">
    <property type="entry name" value="Alkaline Phosphatase, subunit A"/>
    <property type="match status" value="1"/>
</dbReference>
<dbReference type="InterPro" id="IPR017850">
    <property type="entry name" value="Alkaline_phosphatase_core_sf"/>
</dbReference>
<dbReference type="PANTHER" id="PTHR47371:SF3">
    <property type="entry name" value="PHOSPHOGLYCEROL TRANSFERASE I"/>
    <property type="match status" value="1"/>
</dbReference>
<evidence type="ECO:0000256" key="2">
    <source>
        <dbReference type="ARBA" id="ARBA00004936"/>
    </source>
</evidence>
<evidence type="ECO:0000256" key="3">
    <source>
        <dbReference type="ARBA" id="ARBA00009983"/>
    </source>
</evidence>
<feature type="transmembrane region" description="Helical" evidence="12">
    <location>
        <begin position="17"/>
        <end position="36"/>
    </location>
</feature>
<reference evidence="14 15" key="1">
    <citation type="submission" date="2019-06" db="EMBL/GenBank/DDBJ databases">
        <title>Saccharibacillus brassicae sp. nov., an endophytic bacterium isolated from Chinese cabbage seeds (Brassica pekinensis).</title>
        <authorList>
            <person name="Jiang L."/>
            <person name="Lee J."/>
            <person name="Kim S.W."/>
        </authorList>
    </citation>
    <scope>NUCLEOTIDE SEQUENCE [LARGE SCALE GENOMIC DNA]</scope>
    <source>
        <strain evidence="15">KCTC 43072 / ATSA2</strain>
    </source>
</reference>
<dbReference type="Proteomes" id="UP000316968">
    <property type="component" value="Chromosome"/>
</dbReference>
<feature type="binding site" evidence="11">
    <location>
        <position position="500"/>
    </location>
    <ligand>
        <name>Mn(2+)</name>
        <dbReference type="ChEBI" id="CHEBI:29035"/>
    </ligand>
</feature>
<feature type="binding site" evidence="10">
    <location>
        <position position="440"/>
    </location>
    <ligand>
        <name>substrate</name>
    </ligand>
</feature>
<evidence type="ECO:0000256" key="5">
    <source>
        <dbReference type="ARBA" id="ARBA00022692"/>
    </source>
</evidence>
<comment type="pathway">
    <text evidence="2">Cell wall biogenesis; lipoteichoic acid biosynthesis.</text>
</comment>
<dbReference type="InterPro" id="IPR050448">
    <property type="entry name" value="OpgB/LTA_synthase_biosynth"/>
</dbReference>
<dbReference type="RefSeq" id="WP_141449712.1">
    <property type="nucleotide sequence ID" value="NZ_CP041217.1"/>
</dbReference>
<keyword evidence="10" id="KW-0464">Manganese</keyword>
<evidence type="ECO:0000256" key="10">
    <source>
        <dbReference type="PIRSR" id="PIRSR005091-2"/>
    </source>
</evidence>
<evidence type="ECO:0000256" key="8">
    <source>
        <dbReference type="PIRNR" id="PIRNR005091"/>
    </source>
</evidence>
<feature type="transmembrane region" description="Helical" evidence="12">
    <location>
        <begin position="122"/>
        <end position="139"/>
    </location>
</feature>
<feature type="active site" evidence="9">
    <location>
        <position position="324"/>
    </location>
</feature>
<evidence type="ECO:0000256" key="4">
    <source>
        <dbReference type="ARBA" id="ARBA00022475"/>
    </source>
</evidence>
<evidence type="ECO:0000256" key="9">
    <source>
        <dbReference type="PIRSR" id="PIRSR005091-1"/>
    </source>
</evidence>
<feature type="transmembrane region" description="Helical" evidence="12">
    <location>
        <begin position="42"/>
        <end position="63"/>
    </location>
</feature>
<evidence type="ECO:0000256" key="12">
    <source>
        <dbReference type="SAM" id="Phobius"/>
    </source>
</evidence>
<dbReference type="KEGG" id="saca:FFV09_21310"/>
<dbReference type="OrthoDB" id="5901192at2"/>
<feature type="domain" description="Sulfatase N-terminal" evidence="13">
    <location>
        <begin position="274"/>
        <end position="565"/>
    </location>
</feature>
<keyword evidence="15" id="KW-1185">Reference proteome</keyword>
<keyword evidence="6 12" id="KW-1133">Transmembrane helix</keyword>
<organism evidence="14 15">
    <name type="scientific">Saccharibacillus brassicae</name>
    <dbReference type="NCBI Taxonomy" id="2583377"/>
    <lineage>
        <taxon>Bacteria</taxon>
        <taxon>Bacillati</taxon>
        <taxon>Bacillota</taxon>
        <taxon>Bacilli</taxon>
        <taxon>Bacillales</taxon>
        <taxon>Paenibacillaceae</taxon>
        <taxon>Saccharibacillus</taxon>
    </lineage>
</organism>
<evidence type="ECO:0000256" key="11">
    <source>
        <dbReference type="PIRSR" id="PIRSR005091-3"/>
    </source>
</evidence>
<comment type="similarity">
    <text evidence="3 8">Belongs to the LTA synthase family.</text>
</comment>
<dbReference type="InterPro" id="IPR012160">
    <property type="entry name" value="LtaS-like"/>
</dbReference>
<gene>
    <name evidence="14" type="ORF">FFV09_21310</name>
</gene>
<dbReference type="InterPro" id="IPR000917">
    <property type="entry name" value="Sulfatase_N"/>
</dbReference>
<dbReference type="Pfam" id="PF00884">
    <property type="entry name" value="Sulfatase"/>
    <property type="match status" value="1"/>
</dbReference>
<dbReference type="PIRSF" id="PIRSF005091">
    <property type="entry name" value="Mmb_sulf_HI1246"/>
    <property type="match status" value="1"/>
</dbReference>
<keyword evidence="4 8" id="KW-1003">Cell membrane</keyword>
<keyword evidence="5 12" id="KW-0812">Transmembrane</keyword>
<evidence type="ECO:0000256" key="7">
    <source>
        <dbReference type="ARBA" id="ARBA00023136"/>
    </source>
</evidence>
<evidence type="ECO:0000259" key="13">
    <source>
        <dbReference type="Pfam" id="PF00884"/>
    </source>
</evidence>
<comment type="subcellular location">
    <subcellularLocation>
        <location evidence="1">Cell membrane</location>
        <topology evidence="1">Multi-pass membrane protein</topology>
    </subcellularLocation>
</comment>
<feature type="binding site" evidence="11">
    <location>
        <position position="501"/>
    </location>
    <ligand>
        <name>Mn(2+)</name>
        <dbReference type="ChEBI" id="CHEBI:29035"/>
    </ligand>
</feature>
<protein>
    <submittedName>
        <fullName evidence="14">LTA synthase family protein</fullName>
    </submittedName>
</protein>